<accession>A0A183ISZ4</accession>
<keyword evidence="2" id="KW-1185">Reference proteome</keyword>
<dbReference type="WBParaSite" id="SBAD_0000700401-mRNA-1">
    <property type="protein sequence ID" value="SBAD_0000700401-mRNA-1"/>
    <property type="gene ID" value="SBAD_0000700401"/>
</dbReference>
<reference evidence="3" key="1">
    <citation type="submission" date="2016-06" db="UniProtKB">
        <authorList>
            <consortium name="WormBaseParasite"/>
        </authorList>
    </citation>
    <scope>IDENTIFICATION</scope>
</reference>
<evidence type="ECO:0000313" key="2">
    <source>
        <dbReference type="Proteomes" id="UP000270296"/>
    </source>
</evidence>
<dbReference type="Proteomes" id="UP000270296">
    <property type="component" value="Unassembled WGS sequence"/>
</dbReference>
<dbReference type="AlphaFoldDB" id="A0A183ISZ4"/>
<dbReference type="OrthoDB" id="10053392at2759"/>
<name>A0A183ISZ4_9BILA</name>
<dbReference type="PANTHER" id="PTHR31389:SF4">
    <property type="entry name" value="LD39211P"/>
    <property type="match status" value="1"/>
</dbReference>
<evidence type="ECO:0000313" key="1">
    <source>
        <dbReference type="EMBL" id="VDP10713.1"/>
    </source>
</evidence>
<dbReference type="EMBL" id="UZAM01010008">
    <property type="protein sequence ID" value="VDP10713.1"/>
    <property type="molecule type" value="Genomic_DNA"/>
</dbReference>
<organism evidence="3">
    <name type="scientific">Soboliphyme baturini</name>
    <dbReference type="NCBI Taxonomy" id="241478"/>
    <lineage>
        <taxon>Eukaryota</taxon>
        <taxon>Metazoa</taxon>
        <taxon>Ecdysozoa</taxon>
        <taxon>Nematoda</taxon>
        <taxon>Enoplea</taxon>
        <taxon>Dorylaimia</taxon>
        <taxon>Dioctophymatida</taxon>
        <taxon>Dioctophymatoidea</taxon>
        <taxon>Soboliphymatidae</taxon>
        <taxon>Soboliphyme</taxon>
    </lineage>
</organism>
<dbReference type="PANTHER" id="PTHR31389">
    <property type="entry name" value="LD39211P"/>
    <property type="match status" value="1"/>
</dbReference>
<reference evidence="1 2" key="2">
    <citation type="submission" date="2018-11" db="EMBL/GenBank/DDBJ databases">
        <authorList>
            <consortium name="Pathogen Informatics"/>
        </authorList>
    </citation>
    <scope>NUCLEOTIDE SEQUENCE [LARGE SCALE GENOMIC DNA]</scope>
</reference>
<proteinExistence type="predicted"/>
<protein>
    <submittedName>
        <fullName evidence="3">Secreted protein</fullName>
    </submittedName>
</protein>
<evidence type="ECO:0000313" key="3">
    <source>
        <dbReference type="WBParaSite" id="SBAD_0000700401-mRNA-1"/>
    </source>
</evidence>
<sequence length="87" mass="10131">MLTVAFLKCVLCSLQEDCMAPKNASLACLFRDRYRDYVGNCHRYDQSVLNLLLANRNCFNSYFWTSGITNFFRIERFQTSVSLPILC</sequence>
<gene>
    <name evidence="1" type="ORF">SBAD_LOCUS6741</name>
</gene>